<keyword evidence="2" id="KW-1185">Reference proteome</keyword>
<name>L2GRX7_VAVCU</name>
<evidence type="ECO:0000313" key="1">
    <source>
        <dbReference type="EMBL" id="ELA45850.2"/>
    </source>
</evidence>
<proteinExistence type="predicted"/>
<dbReference type="EMBL" id="GL877509">
    <property type="protein sequence ID" value="ELA45850.2"/>
    <property type="molecule type" value="Genomic_DNA"/>
</dbReference>
<dbReference type="HOGENOM" id="CLU_1526324_0_0_1"/>
<dbReference type="GeneID" id="19880519"/>
<dbReference type="VEuPathDB" id="MicrosporidiaDB:VCUG_02661"/>
<accession>L2GRX7</accession>
<dbReference type="Proteomes" id="UP000011081">
    <property type="component" value="Unassembled WGS sequence"/>
</dbReference>
<dbReference type="RefSeq" id="XP_008075668.1">
    <property type="nucleotide sequence ID" value="XM_008077477.1"/>
</dbReference>
<reference evidence="2" key="1">
    <citation type="submission" date="2011-03" db="EMBL/GenBank/DDBJ databases">
        <title>The genome sequence of Vavraia culicis strain floridensis.</title>
        <authorList>
            <consortium name="The Broad Institute Genome Sequencing Platform"/>
            <person name="Cuomo C."/>
            <person name="Becnel J."/>
            <person name="Sanscrainte N."/>
            <person name="Young S.K."/>
            <person name="Zeng Q."/>
            <person name="Gargeya S."/>
            <person name="Fitzgerald M."/>
            <person name="Haas B."/>
            <person name="Abouelleil A."/>
            <person name="Alvarado L."/>
            <person name="Arachchi H.M."/>
            <person name="Berlin A."/>
            <person name="Chapman S.B."/>
            <person name="Gearin G."/>
            <person name="Goldberg J."/>
            <person name="Griggs A."/>
            <person name="Gujja S."/>
            <person name="Hansen M."/>
            <person name="Heiman D."/>
            <person name="Howarth C."/>
            <person name="Larimer J."/>
            <person name="Lui A."/>
            <person name="MacDonald P.J.P."/>
            <person name="McCowen C."/>
            <person name="Montmayeur A."/>
            <person name="Murphy C."/>
            <person name="Neiman D."/>
            <person name="Pearson M."/>
            <person name="Priest M."/>
            <person name="Roberts A."/>
            <person name="Saif S."/>
            <person name="Shea T."/>
            <person name="Sisk P."/>
            <person name="Stolte C."/>
            <person name="Sykes S."/>
            <person name="Wortman J."/>
            <person name="Nusbaum C."/>
            <person name="Birren B."/>
        </authorList>
    </citation>
    <scope>NUCLEOTIDE SEQUENCE [LARGE SCALE GENOMIC DNA]</scope>
    <source>
        <strain evidence="2">floridensis</strain>
    </source>
</reference>
<dbReference type="OMA" id="NRICLEM"/>
<gene>
    <name evidence="1" type="ORF">VCUG_02661</name>
</gene>
<organism evidence="1 2">
    <name type="scientific">Vavraia culicis (isolate floridensis)</name>
    <name type="common">Microsporidian parasite</name>
    <dbReference type="NCBI Taxonomy" id="948595"/>
    <lineage>
        <taxon>Eukaryota</taxon>
        <taxon>Fungi</taxon>
        <taxon>Fungi incertae sedis</taxon>
        <taxon>Microsporidia</taxon>
        <taxon>Pleistophoridae</taxon>
        <taxon>Vavraia</taxon>
    </lineage>
</organism>
<dbReference type="AlphaFoldDB" id="L2GRX7"/>
<sequence>MMVCYHSFTRDVLFSNLLLLLRVDSNHVSKYQLLSQLEYSYLYMNTLSCFDVENGMLQSFYDLLFLTFTPFFTKFWFSHAKSLDAWDKKMGINYINKNRICLEMVFQHPKSFKSVLKKSIEMIFNLKIPKVAEYQKLKSEICDQISKLDEQNPLLMLFKARDTYSFIRYYLLKDPQ</sequence>
<protein>
    <submittedName>
        <fullName evidence="1">Uncharacterized protein</fullName>
    </submittedName>
</protein>
<evidence type="ECO:0000313" key="2">
    <source>
        <dbReference type="Proteomes" id="UP000011081"/>
    </source>
</evidence>
<dbReference type="InParanoid" id="L2GRX7"/>